<accession>A0A147IN41</accession>
<feature type="transmembrane region" description="Helical" evidence="1">
    <location>
        <begin position="76"/>
        <end position="94"/>
    </location>
</feature>
<keyword evidence="1" id="KW-0812">Transmembrane</keyword>
<feature type="transmembrane region" description="Helical" evidence="1">
    <location>
        <begin position="106"/>
        <end position="125"/>
    </location>
</feature>
<dbReference type="Proteomes" id="UP000074072">
    <property type="component" value="Unassembled WGS sequence"/>
</dbReference>
<dbReference type="EMBL" id="LDTE01000104">
    <property type="protein sequence ID" value="KTT96627.1"/>
    <property type="molecule type" value="Genomic_DNA"/>
</dbReference>
<name>A0A147IN41_9SPHN</name>
<dbReference type="PATRIC" id="fig|33051.4.peg.404"/>
<dbReference type="OrthoDB" id="9812539at2"/>
<organism evidence="2 3">
    <name type="scientific">Sphingomonas sanguinis</name>
    <dbReference type="NCBI Taxonomy" id="33051"/>
    <lineage>
        <taxon>Bacteria</taxon>
        <taxon>Pseudomonadati</taxon>
        <taxon>Pseudomonadota</taxon>
        <taxon>Alphaproteobacteria</taxon>
        <taxon>Sphingomonadales</taxon>
        <taxon>Sphingomonadaceae</taxon>
        <taxon>Sphingomonas</taxon>
    </lineage>
</organism>
<protein>
    <submittedName>
        <fullName evidence="2">Membrane protein</fullName>
    </submittedName>
</protein>
<gene>
    <name evidence="2" type="ORF">SB4_15025</name>
</gene>
<dbReference type="AlphaFoldDB" id="A0A147IN41"/>
<proteinExistence type="predicted"/>
<dbReference type="RefSeq" id="WP_058753203.1">
    <property type="nucleotide sequence ID" value="NZ_LDTE01000104.1"/>
</dbReference>
<feature type="transmembrane region" description="Helical" evidence="1">
    <location>
        <begin position="145"/>
        <end position="169"/>
    </location>
</feature>
<evidence type="ECO:0000313" key="3">
    <source>
        <dbReference type="Proteomes" id="UP000074072"/>
    </source>
</evidence>
<sequence length="171" mass="18296">MFGDVAIGVVGALLVGSGATAVMDAWAFLQKKWFSVPSLDYRLVGRWLGHIPQGRFVHDGIGKAEPVAYETSLGWAAHYVIGMAFCAVLISIWGTDWLCHPTLPPALIVGIGSIVAPFFILQPALGAGFAAGRTPKPWLSRFRSLVAHTSFAVGLYLSALVFSLLIATLRT</sequence>
<dbReference type="InterPro" id="IPR021329">
    <property type="entry name" value="DUF2938"/>
</dbReference>
<keyword evidence="1" id="KW-1133">Transmembrane helix</keyword>
<dbReference type="Pfam" id="PF11158">
    <property type="entry name" value="DUF2938"/>
    <property type="match status" value="1"/>
</dbReference>
<keyword evidence="1" id="KW-0472">Membrane</keyword>
<evidence type="ECO:0000313" key="2">
    <source>
        <dbReference type="EMBL" id="KTT96627.1"/>
    </source>
</evidence>
<reference evidence="2 3" key="1">
    <citation type="journal article" date="2016" name="Front. Microbiol.">
        <title>Genomic Resource of Rice Seed Associated Bacteria.</title>
        <authorList>
            <person name="Midha S."/>
            <person name="Bansal K."/>
            <person name="Sharma S."/>
            <person name="Kumar N."/>
            <person name="Patil P.P."/>
            <person name="Chaudhry V."/>
            <person name="Patil P.B."/>
        </authorList>
    </citation>
    <scope>NUCLEOTIDE SEQUENCE [LARGE SCALE GENOMIC DNA]</scope>
    <source>
        <strain evidence="2 3">SB4</strain>
    </source>
</reference>
<evidence type="ECO:0000256" key="1">
    <source>
        <dbReference type="SAM" id="Phobius"/>
    </source>
</evidence>
<comment type="caution">
    <text evidence="2">The sequence shown here is derived from an EMBL/GenBank/DDBJ whole genome shotgun (WGS) entry which is preliminary data.</text>
</comment>